<feature type="domain" description="Origin recognition complex subunit 2 RecA-like" evidence="7">
    <location>
        <begin position="129"/>
        <end position="223"/>
    </location>
</feature>
<gene>
    <name evidence="9" type="ORF">PTTG_05263</name>
</gene>
<dbReference type="InterPro" id="IPR056772">
    <property type="entry name" value="RecA-like_ORC2"/>
</dbReference>
<reference evidence="9" key="1">
    <citation type="submission" date="2009-11" db="EMBL/GenBank/DDBJ databases">
        <authorList>
            <consortium name="The Broad Institute Genome Sequencing Platform"/>
            <person name="Ward D."/>
            <person name="Feldgarden M."/>
            <person name="Earl A."/>
            <person name="Young S.K."/>
            <person name="Zeng Q."/>
            <person name="Koehrsen M."/>
            <person name="Alvarado L."/>
            <person name="Berlin A."/>
            <person name="Bochicchio J."/>
            <person name="Borenstein D."/>
            <person name="Chapman S.B."/>
            <person name="Chen Z."/>
            <person name="Engels R."/>
            <person name="Freedman E."/>
            <person name="Gellesch M."/>
            <person name="Goldberg J."/>
            <person name="Griggs A."/>
            <person name="Gujja S."/>
            <person name="Heilman E."/>
            <person name="Heiman D."/>
            <person name="Hepburn T."/>
            <person name="Howarth C."/>
            <person name="Jen D."/>
            <person name="Larson L."/>
            <person name="Lewis B."/>
            <person name="Mehta T."/>
            <person name="Park D."/>
            <person name="Pearson M."/>
            <person name="Roberts A."/>
            <person name="Saif S."/>
            <person name="Shea T."/>
            <person name="Shenoy N."/>
            <person name="Sisk P."/>
            <person name="Stolte C."/>
            <person name="Sykes S."/>
            <person name="Thomson T."/>
            <person name="Walk T."/>
            <person name="White J."/>
            <person name="Yandava C."/>
            <person name="Izard J."/>
            <person name="Baranova O.V."/>
            <person name="Blanton J.M."/>
            <person name="Tanner A.C."/>
            <person name="Dewhirst F.E."/>
            <person name="Haas B."/>
            <person name="Nusbaum C."/>
            <person name="Birren B."/>
        </authorList>
    </citation>
    <scope>NUCLEOTIDE SEQUENCE [LARGE SCALE GENOMIC DNA]</scope>
    <source>
        <strain evidence="9">1-1 BBBD Race 1</strain>
    </source>
</reference>
<evidence type="ECO:0000259" key="7">
    <source>
        <dbReference type="Pfam" id="PF04084"/>
    </source>
</evidence>
<keyword evidence="4 5" id="KW-0539">Nucleus</keyword>
<dbReference type="STRING" id="630390.A0A180G6I7"/>
<comment type="subcellular location">
    <subcellularLocation>
        <location evidence="1 5">Nucleus</location>
    </subcellularLocation>
</comment>
<feature type="domain" description="Origin recognition complex subunit 2 winged-helix" evidence="8">
    <location>
        <begin position="323"/>
        <end position="389"/>
    </location>
</feature>
<reference evidence="10" key="4">
    <citation type="submission" date="2025-05" db="UniProtKB">
        <authorList>
            <consortium name="EnsemblFungi"/>
        </authorList>
    </citation>
    <scope>IDENTIFICATION</scope>
    <source>
        <strain evidence="10">isolate 1-1 / race 1 (BBBD)</strain>
    </source>
</reference>
<evidence type="ECO:0000256" key="5">
    <source>
        <dbReference type="RuleBase" id="RU368084"/>
    </source>
</evidence>
<proteinExistence type="inferred from homology"/>
<comment type="function">
    <text evidence="5">Component of the origin recognition complex (ORC) that binds origins of replication. DNA-binding is ATP-dependent. ORC is required to assemble the pre-replication complex necessary to initiate DNA replication.</text>
</comment>
<feature type="region of interest" description="Disordered" evidence="6">
    <location>
        <begin position="26"/>
        <end position="55"/>
    </location>
</feature>
<evidence type="ECO:0000313" key="10">
    <source>
        <dbReference type="EnsemblFungi" id="PTTG_05263-t43_1-p1"/>
    </source>
</evidence>
<dbReference type="GO" id="GO:0006260">
    <property type="term" value="P:DNA replication"/>
    <property type="evidence" value="ECO:0007669"/>
    <property type="project" value="UniProtKB-UniRule"/>
</dbReference>
<comment type="similarity">
    <text evidence="2 5">Belongs to the ORC2 family.</text>
</comment>
<dbReference type="PANTHER" id="PTHR14052">
    <property type="entry name" value="ORIGIN RECOGNITION COMPLEX SUBUNIT 2"/>
    <property type="match status" value="1"/>
</dbReference>
<keyword evidence="11" id="KW-1185">Reference proteome</keyword>
<reference evidence="10 11" key="3">
    <citation type="journal article" date="2017" name="G3 (Bethesda)">
        <title>Comparative analysis highlights variable genome content of wheat rusts and divergence of the mating loci.</title>
        <authorList>
            <person name="Cuomo C.A."/>
            <person name="Bakkeren G."/>
            <person name="Khalil H.B."/>
            <person name="Panwar V."/>
            <person name="Joly D."/>
            <person name="Linning R."/>
            <person name="Sakthikumar S."/>
            <person name="Song X."/>
            <person name="Adiconis X."/>
            <person name="Fan L."/>
            <person name="Goldberg J.M."/>
            <person name="Levin J.Z."/>
            <person name="Young S."/>
            <person name="Zeng Q."/>
            <person name="Anikster Y."/>
            <person name="Bruce M."/>
            <person name="Wang M."/>
            <person name="Yin C."/>
            <person name="McCallum B."/>
            <person name="Szabo L.J."/>
            <person name="Hulbert S."/>
            <person name="Chen X."/>
            <person name="Fellers J.P."/>
        </authorList>
    </citation>
    <scope>NUCLEOTIDE SEQUENCE</scope>
    <source>
        <strain evidence="11">Isolate 1-1 / race 1 (BBBD)</strain>
        <strain evidence="10">isolate 1-1 / race 1 (BBBD)</strain>
    </source>
</reference>
<dbReference type="Proteomes" id="UP000005240">
    <property type="component" value="Unassembled WGS sequence"/>
</dbReference>
<keyword evidence="3 5" id="KW-0235">DNA replication</keyword>
<organism evidence="9">
    <name type="scientific">Puccinia triticina (isolate 1-1 / race 1 (BBBD))</name>
    <name type="common">Brown leaf rust fungus</name>
    <dbReference type="NCBI Taxonomy" id="630390"/>
    <lineage>
        <taxon>Eukaryota</taxon>
        <taxon>Fungi</taxon>
        <taxon>Dikarya</taxon>
        <taxon>Basidiomycota</taxon>
        <taxon>Pucciniomycotina</taxon>
        <taxon>Pucciniomycetes</taxon>
        <taxon>Pucciniales</taxon>
        <taxon>Pucciniaceae</taxon>
        <taxon>Puccinia</taxon>
    </lineage>
</organism>
<evidence type="ECO:0000259" key="8">
    <source>
        <dbReference type="Pfam" id="PF24882"/>
    </source>
</evidence>
<dbReference type="Pfam" id="PF24882">
    <property type="entry name" value="WHD_ORC2"/>
    <property type="match status" value="1"/>
</dbReference>
<reference evidence="9" key="2">
    <citation type="submission" date="2016-05" db="EMBL/GenBank/DDBJ databases">
        <title>Comparative analysis highlights variable genome content of wheat rusts and divergence of the mating loci.</title>
        <authorList>
            <person name="Cuomo C.A."/>
            <person name="Bakkeren G."/>
            <person name="Szabo L."/>
            <person name="Khalil H."/>
            <person name="Joly D."/>
            <person name="Goldberg J."/>
            <person name="Young S."/>
            <person name="Zeng Q."/>
            <person name="Fellers J."/>
        </authorList>
    </citation>
    <scope>NUCLEOTIDE SEQUENCE [LARGE SCALE GENOMIC DNA]</scope>
    <source>
        <strain evidence="9">1-1 BBBD Race 1</strain>
    </source>
</reference>
<dbReference type="AlphaFoldDB" id="A0A180G6I7"/>
<sequence>MADSSSPPAEAHPGFLRAENPADAYLLAHGRPAPSSASLFSASRPRPDSPLPLPALLAGFRAEPLAGAEQHWAHTTSSPAAAGRPSSSTASSPAATSPACSPSSTPSSPSAPPSPSPRTSSKPRSLEALEAHAARLCALLAAAAPPPRPPIAILLHNLDAPNFSHPTVLAILGLLASQPAIHLLASLDHIHAPLRLPTHLLAARPSSLHQPAAPPSFNALYHHLPTPTGYTLESLLSGTLNALLPPAVLPPTGLQPARAVPDLLPPGPPTVQATLHVLASLTAKAKALFRLLAEHQLQALNALPADLQPGLPPHHPTLPAPPLAISIPALFDRARSHFIVSALSQLHALLVEFRDHHIIRASTLPPPSHLQPPENRDQQEWIWIAFDPDQLELILAQIDSL</sequence>
<accession>A0A180G6I7</accession>
<dbReference type="Pfam" id="PF04084">
    <property type="entry name" value="RecA-like_ORC2"/>
    <property type="match status" value="1"/>
</dbReference>
<evidence type="ECO:0000313" key="11">
    <source>
        <dbReference type="Proteomes" id="UP000005240"/>
    </source>
</evidence>
<dbReference type="GO" id="GO:0003688">
    <property type="term" value="F:DNA replication origin binding"/>
    <property type="evidence" value="ECO:0007669"/>
    <property type="project" value="UniProtKB-UniRule"/>
</dbReference>
<dbReference type="PANTHER" id="PTHR14052:SF0">
    <property type="entry name" value="ORIGIN RECOGNITION COMPLEX SUBUNIT 2"/>
    <property type="match status" value="1"/>
</dbReference>
<dbReference type="GO" id="GO:0005664">
    <property type="term" value="C:nuclear origin of replication recognition complex"/>
    <property type="evidence" value="ECO:0007669"/>
    <property type="project" value="UniProtKB-UniRule"/>
</dbReference>
<dbReference type="EnsemblFungi" id="PTTG_05263-t43_1">
    <property type="protein sequence ID" value="PTTG_05263-t43_1-p1"/>
    <property type="gene ID" value="PTTG_05263"/>
</dbReference>
<feature type="region of interest" description="Disordered" evidence="6">
    <location>
        <begin position="67"/>
        <end position="125"/>
    </location>
</feature>
<feature type="compositionally biased region" description="Low complexity" evidence="6">
    <location>
        <begin position="31"/>
        <end position="44"/>
    </location>
</feature>
<dbReference type="EMBL" id="ADAS02000188">
    <property type="protein sequence ID" value="OAV88301.1"/>
    <property type="molecule type" value="Genomic_DNA"/>
</dbReference>
<feature type="compositionally biased region" description="Low complexity" evidence="6">
    <location>
        <begin position="75"/>
        <end position="108"/>
    </location>
</feature>
<dbReference type="OrthoDB" id="346673at2759"/>
<dbReference type="InterPro" id="IPR056773">
    <property type="entry name" value="WHD_ORC2"/>
</dbReference>
<evidence type="ECO:0000313" key="9">
    <source>
        <dbReference type="EMBL" id="OAV88301.1"/>
    </source>
</evidence>
<evidence type="ECO:0000256" key="4">
    <source>
        <dbReference type="ARBA" id="ARBA00023242"/>
    </source>
</evidence>
<protein>
    <recommendedName>
        <fullName evidence="5">Origin recognition complex subunit 2</fullName>
    </recommendedName>
</protein>
<evidence type="ECO:0000256" key="2">
    <source>
        <dbReference type="ARBA" id="ARBA00007421"/>
    </source>
</evidence>
<comment type="subunit">
    <text evidence="5">Component of the origin recognition complex (ORC).</text>
</comment>
<dbReference type="InterPro" id="IPR007220">
    <property type="entry name" value="ORC2"/>
</dbReference>
<name>A0A180G6I7_PUCT1</name>
<dbReference type="VEuPathDB" id="FungiDB:PTTG_05263"/>
<evidence type="ECO:0000256" key="3">
    <source>
        <dbReference type="ARBA" id="ARBA00022705"/>
    </source>
</evidence>
<evidence type="ECO:0000256" key="1">
    <source>
        <dbReference type="ARBA" id="ARBA00004123"/>
    </source>
</evidence>
<evidence type="ECO:0000256" key="6">
    <source>
        <dbReference type="SAM" id="MobiDB-lite"/>
    </source>
</evidence>